<feature type="compositionally biased region" description="Basic and acidic residues" evidence="1">
    <location>
        <begin position="22"/>
        <end position="41"/>
    </location>
</feature>
<dbReference type="VEuPathDB" id="FungiDB:TAPDE_003723"/>
<sequence>MLRPPAHTSNSFSRLVRSPRIKPTDDDHPLTQEGGGHDDGKVAFSTSVLGSSIPYLARANSFTPRTESPANAGIRNEDNRNLKVRSNDTEVYVHHVAAGDTLPKIILQYQIPVHVLRKANKLWANDSIQSKAFLLLPVKACGIRPQLVDYFSPQVEPSTTSTVEGSSLLSPSPPRQSSNLAGSPKRAAAGKHKVVRQVSINGIGLVDVALVRGATLSYFPPSSSPSPYHDAIALSNTGTDYEAHERDERSSFDSIRIGAGQIAANAYNGTQGLIRRLKDKKQIREIDLIDL</sequence>
<proteinExistence type="predicted"/>
<evidence type="ECO:0000313" key="4">
    <source>
        <dbReference type="Proteomes" id="UP000013776"/>
    </source>
</evidence>
<evidence type="ECO:0000313" key="3">
    <source>
        <dbReference type="EMBL" id="CCG83492.1"/>
    </source>
</evidence>
<dbReference type="EMBL" id="CAHR02000153">
    <property type="protein sequence ID" value="CCG83492.1"/>
    <property type="molecule type" value="Genomic_DNA"/>
</dbReference>
<dbReference type="Pfam" id="PF01476">
    <property type="entry name" value="LysM"/>
    <property type="match status" value="1"/>
</dbReference>
<keyword evidence="4" id="KW-1185">Reference proteome</keyword>
<protein>
    <recommendedName>
        <fullName evidence="2">LysM domain-containing protein</fullName>
    </recommendedName>
</protein>
<accession>R4XC92</accession>
<dbReference type="InterPro" id="IPR018392">
    <property type="entry name" value="LysM"/>
</dbReference>
<dbReference type="PROSITE" id="PS51782">
    <property type="entry name" value="LYSM"/>
    <property type="match status" value="1"/>
</dbReference>
<name>R4XC92_TAPDE</name>
<feature type="domain" description="LysM" evidence="2">
    <location>
        <begin position="92"/>
        <end position="136"/>
    </location>
</feature>
<evidence type="ECO:0000259" key="2">
    <source>
        <dbReference type="PROSITE" id="PS51782"/>
    </source>
</evidence>
<dbReference type="InterPro" id="IPR036779">
    <property type="entry name" value="LysM_dom_sf"/>
</dbReference>
<evidence type="ECO:0000256" key="1">
    <source>
        <dbReference type="SAM" id="MobiDB-lite"/>
    </source>
</evidence>
<organism evidence="3 4">
    <name type="scientific">Taphrina deformans (strain PYCC 5710 / ATCC 11124 / CBS 356.35 / IMI 108563 / JCM 9778 / NBRC 8474)</name>
    <name type="common">Peach leaf curl fungus</name>
    <name type="synonym">Lalaria deformans</name>
    <dbReference type="NCBI Taxonomy" id="1097556"/>
    <lineage>
        <taxon>Eukaryota</taxon>
        <taxon>Fungi</taxon>
        <taxon>Dikarya</taxon>
        <taxon>Ascomycota</taxon>
        <taxon>Taphrinomycotina</taxon>
        <taxon>Taphrinomycetes</taxon>
        <taxon>Taphrinales</taxon>
        <taxon>Taphrinaceae</taxon>
        <taxon>Taphrina</taxon>
    </lineage>
</organism>
<dbReference type="Proteomes" id="UP000013776">
    <property type="component" value="Unassembled WGS sequence"/>
</dbReference>
<dbReference type="AlphaFoldDB" id="R4XC92"/>
<dbReference type="OrthoDB" id="5418910at2759"/>
<feature type="region of interest" description="Disordered" evidence="1">
    <location>
        <begin position="159"/>
        <end position="188"/>
    </location>
</feature>
<dbReference type="PANTHER" id="PTHR20932">
    <property type="entry name" value="LYSM AND PUTATIVE PEPTIDOGLYCAN-BINDING DOMAIN-CONTAINING PROTEIN"/>
    <property type="match status" value="1"/>
</dbReference>
<comment type="caution">
    <text evidence="3">The sequence shown here is derived from an EMBL/GenBank/DDBJ whole genome shotgun (WGS) entry which is preliminary data.</text>
</comment>
<dbReference type="InterPro" id="IPR045030">
    <property type="entry name" value="LYSM1-4"/>
</dbReference>
<dbReference type="PANTHER" id="PTHR20932:SF8">
    <property type="entry name" value="LD22649P"/>
    <property type="match status" value="1"/>
</dbReference>
<reference evidence="3 4" key="1">
    <citation type="journal article" date="2013" name="MBio">
        <title>Genome sequencing of the plant pathogen Taphrina deformans, the causal agent of peach leaf curl.</title>
        <authorList>
            <person name="Cisse O.H."/>
            <person name="Almeida J.M.G.C.F."/>
            <person name="Fonseca A."/>
            <person name="Kumar A.A."/>
            <person name="Salojaervi J."/>
            <person name="Overmyer K."/>
            <person name="Hauser P.M."/>
            <person name="Pagni M."/>
        </authorList>
    </citation>
    <scope>NUCLEOTIDE SEQUENCE [LARGE SCALE GENOMIC DNA]</scope>
    <source>
        <strain evidence="4">PYCC 5710 / ATCC 11124 / CBS 356.35 / IMI 108563 / JCM 9778 / NBRC 8474</strain>
    </source>
</reference>
<feature type="compositionally biased region" description="Low complexity" evidence="1">
    <location>
        <begin position="166"/>
        <end position="180"/>
    </location>
</feature>
<dbReference type="SMART" id="SM00257">
    <property type="entry name" value="LysM"/>
    <property type="match status" value="1"/>
</dbReference>
<dbReference type="SUPFAM" id="SSF54106">
    <property type="entry name" value="LysM domain"/>
    <property type="match status" value="1"/>
</dbReference>
<feature type="region of interest" description="Disordered" evidence="1">
    <location>
        <begin position="1"/>
        <end position="41"/>
    </location>
</feature>
<dbReference type="CDD" id="cd00118">
    <property type="entry name" value="LysM"/>
    <property type="match status" value="1"/>
</dbReference>
<dbReference type="Gene3D" id="3.10.350.10">
    <property type="entry name" value="LysM domain"/>
    <property type="match status" value="1"/>
</dbReference>
<gene>
    <name evidence="3" type="ORF">TAPDE_003723</name>
</gene>